<comment type="caution">
    <text evidence="1">The sequence shown here is derived from an EMBL/GenBank/DDBJ whole genome shotgun (WGS) entry which is preliminary data.</text>
</comment>
<name>A0AC60P2R9_IXOPE</name>
<accession>A0AC60P2R9</accession>
<gene>
    <name evidence="1" type="ORF">HPB47_009191</name>
</gene>
<proteinExistence type="predicted"/>
<protein>
    <submittedName>
        <fullName evidence="1">Uncharacterized protein</fullName>
    </submittedName>
</protein>
<reference evidence="1 2" key="1">
    <citation type="journal article" date="2020" name="Cell">
        <title>Large-Scale Comparative Analyses of Tick Genomes Elucidate Their Genetic Diversity and Vector Capacities.</title>
        <authorList>
            <consortium name="Tick Genome and Microbiome Consortium (TIGMIC)"/>
            <person name="Jia N."/>
            <person name="Wang J."/>
            <person name="Shi W."/>
            <person name="Du L."/>
            <person name="Sun Y."/>
            <person name="Zhan W."/>
            <person name="Jiang J.F."/>
            <person name="Wang Q."/>
            <person name="Zhang B."/>
            <person name="Ji P."/>
            <person name="Bell-Sakyi L."/>
            <person name="Cui X.M."/>
            <person name="Yuan T.T."/>
            <person name="Jiang B.G."/>
            <person name="Yang W.F."/>
            <person name="Lam T.T."/>
            <person name="Chang Q.C."/>
            <person name="Ding S.J."/>
            <person name="Wang X.J."/>
            <person name="Zhu J.G."/>
            <person name="Ruan X.D."/>
            <person name="Zhao L."/>
            <person name="Wei J.T."/>
            <person name="Ye R.Z."/>
            <person name="Que T.C."/>
            <person name="Du C.H."/>
            <person name="Zhou Y.H."/>
            <person name="Cheng J.X."/>
            <person name="Dai P.F."/>
            <person name="Guo W.B."/>
            <person name="Han X.H."/>
            <person name="Huang E.J."/>
            <person name="Li L.F."/>
            <person name="Wei W."/>
            <person name="Gao Y.C."/>
            <person name="Liu J.Z."/>
            <person name="Shao H.Z."/>
            <person name="Wang X."/>
            <person name="Wang C.C."/>
            <person name="Yang T.C."/>
            <person name="Huo Q.B."/>
            <person name="Li W."/>
            <person name="Chen H.Y."/>
            <person name="Chen S.E."/>
            <person name="Zhou L.G."/>
            <person name="Ni X.B."/>
            <person name="Tian J.H."/>
            <person name="Sheng Y."/>
            <person name="Liu T."/>
            <person name="Pan Y.S."/>
            <person name="Xia L.Y."/>
            <person name="Li J."/>
            <person name="Zhao F."/>
            <person name="Cao W.C."/>
        </authorList>
    </citation>
    <scope>NUCLEOTIDE SEQUENCE [LARGE SCALE GENOMIC DNA]</scope>
    <source>
        <strain evidence="1">Iper-2018</strain>
    </source>
</reference>
<evidence type="ECO:0000313" key="2">
    <source>
        <dbReference type="Proteomes" id="UP000805193"/>
    </source>
</evidence>
<dbReference type="EMBL" id="JABSTQ010011242">
    <property type="protein sequence ID" value="KAG0413670.1"/>
    <property type="molecule type" value="Genomic_DNA"/>
</dbReference>
<evidence type="ECO:0000313" key="1">
    <source>
        <dbReference type="EMBL" id="KAG0413670.1"/>
    </source>
</evidence>
<keyword evidence="2" id="KW-1185">Reference proteome</keyword>
<dbReference type="Proteomes" id="UP000805193">
    <property type="component" value="Unassembled WGS sequence"/>
</dbReference>
<sequence length="706" mass="80178">MASPPPKRKMVSAKRQRQETERTDRKRGNLQQFVNNKEATNRPDVKPLQEARQLAKLSGYLSNGTDAKVKTQVVTLVKRNVPVIVHDTGISTVEHVLLDSHDCALSLITDSGHPTRRGDVKHKDTTPDLRVVRFVKDATWENTWEDLGRDHCILKATLMAGPGKSKAKKWMIMKWNEFQKLLDECTTEKRAIKTIPKEADVAAADSRLLHLWETKARMQERLRSRRGSLGPRQRIAQTNREIESHADRITRQQWQHMCDGFDGELNVPKTWNILRHLLDLEGSKTVQRNKMCEIICWHEGAEDDFVKDIRKRYIGDNLPRQPTEYNGAENDALNAGITEVEVFESLRGLKTKSAPGSDGVTNQMLRHLSDEAIAGITKYRNACWSRGSIPRQWKTAKVVMISKQEKTPQLVPLRPISLTSCVGKLMKHVILSRMNGYMDDNELFPHTMVGCPPKTSRNFDNIRHDAVLENLERLGVGRRTYNYVHDFLSDRTAQISFGGVTSEEIKLGGRGTPQGWAFSPYFFNVIMIGLPARLSKIEALHHRMYSDDITLWYTLQEAILVGEEYITPRGLACSPQKSKLLLLKPAWSRQLPSDIELHLHGLRIPTVKSIRVLRLRVQADGHNSEMIASLKASTYQISRLIARISGRKFGMKEKNLVCLVRAFVVTWGREKDKLDCLVRKGFKRALGVPDSASNEKLATLGLHNAI</sequence>
<organism evidence="1 2">
    <name type="scientific">Ixodes persulcatus</name>
    <name type="common">Taiga tick</name>
    <dbReference type="NCBI Taxonomy" id="34615"/>
    <lineage>
        <taxon>Eukaryota</taxon>
        <taxon>Metazoa</taxon>
        <taxon>Ecdysozoa</taxon>
        <taxon>Arthropoda</taxon>
        <taxon>Chelicerata</taxon>
        <taxon>Arachnida</taxon>
        <taxon>Acari</taxon>
        <taxon>Parasitiformes</taxon>
        <taxon>Ixodida</taxon>
        <taxon>Ixodoidea</taxon>
        <taxon>Ixodidae</taxon>
        <taxon>Ixodinae</taxon>
        <taxon>Ixodes</taxon>
    </lineage>
</organism>